<keyword evidence="4" id="KW-1185">Reference proteome</keyword>
<reference evidence="3" key="1">
    <citation type="submission" date="2018-05" db="EMBL/GenBank/DDBJ databases">
        <title>Reclassification of Methylarcula marina and Methylarcula terricola as Paracoccus methylarcula sp.nov., comb.nov. and Paracoccus terricola comb.nov.</title>
        <authorList>
            <person name="Shmareva M.N."/>
            <person name="Doronina N.V."/>
            <person name="Vasilenko O.V."/>
            <person name="Tarlachkov S.V."/>
            <person name="Trotsenko Y.A."/>
        </authorList>
    </citation>
    <scope>NUCLEOTIDE SEQUENCE [LARGE SCALE GENOMIC DNA]</scope>
    <source>
        <strain evidence="3">VKM B-2159</strain>
    </source>
</reference>
<feature type="domain" description="MobA-like NTP transferase" evidence="2">
    <location>
        <begin position="5"/>
        <end position="156"/>
    </location>
</feature>
<dbReference type="SUPFAM" id="SSF53448">
    <property type="entry name" value="Nucleotide-diphospho-sugar transferases"/>
    <property type="match status" value="1"/>
</dbReference>
<organism evidence="3 4">
    <name type="scientific">Paracoccus methylarcula</name>
    <dbReference type="NCBI Taxonomy" id="72022"/>
    <lineage>
        <taxon>Bacteria</taxon>
        <taxon>Pseudomonadati</taxon>
        <taxon>Pseudomonadota</taxon>
        <taxon>Alphaproteobacteria</taxon>
        <taxon>Rhodobacterales</taxon>
        <taxon>Paracoccaceae</taxon>
        <taxon>Paracoccus</taxon>
    </lineage>
</organism>
<dbReference type="EMBL" id="PXNQ02000011">
    <property type="protein sequence ID" value="RNF33445.1"/>
    <property type="molecule type" value="Genomic_DNA"/>
</dbReference>
<sequence length="185" mass="19651">MIRTGLLLAAGASRRFGAADKLLALLDGRPLIFHAADAMRNAALTRRIAVIANPALRAYLHGFEIVEIRPAAQSDSLRAGLQVAGETDRLLIALADMPRVTSELLDMVTSTATEDRPAACHDPGPPMPPACFPRGWLTRLADLTGDQGAGRFIRALPAGALVKAPGLLDDIDTAPDLARMKKTAR</sequence>
<dbReference type="Pfam" id="PF12804">
    <property type="entry name" value="NTP_transf_3"/>
    <property type="match status" value="1"/>
</dbReference>
<dbReference type="InterPro" id="IPR029044">
    <property type="entry name" value="Nucleotide-diphossugar_trans"/>
</dbReference>
<evidence type="ECO:0000313" key="3">
    <source>
        <dbReference type="EMBL" id="RNF33445.1"/>
    </source>
</evidence>
<evidence type="ECO:0000259" key="2">
    <source>
        <dbReference type="Pfam" id="PF12804"/>
    </source>
</evidence>
<dbReference type="RefSeq" id="WP_106692512.1">
    <property type="nucleotide sequence ID" value="NZ_PXNQ02000011.1"/>
</dbReference>
<dbReference type="OrthoDB" id="9779263at2"/>
<evidence type="ECO:0000313" key="4">
    <source>
        <dbReference type="Proteomes" id="UP000238137"/>
    </source>
</evidence>
<gene>
    <name evidence="3" type="ORF">A7A09_017030</name>
</gene>
<dbReference type="AlphaFoldDB" id="A0A422QTW6"/>
<comment type="caution">
    <text evidence="3">The sequence shown here is derived from an EMBL/GenBank/DDBJ whole genome shotgun (WGS) entry which is preliminary data.</text>
</comment>
<protein>
    <submittedName>
        <fullName evidence="3">Nucleotidyltransferase family protein</fullName>
    </submittedName>
</protein>
<dbReference type="PANTHER" id="PTHR43777">
    <property type="entry name" value="MOLYBDENUM COFACTOR CYTIDYLYLTRANSFERASE"/>
    <property type="match status" value="1"/>
</dbReference>
<proteinExistence type="predicted"/>
<keyword evidence="1" id="KW-0460">Magnesium</keyword>
<dbReference type="Gene3D" id="3.90.550.10">
    <property type="entry name" value="Spore Coat Polysaccharide Biosynthesis Protein SpsA, Chain A"/>
    <property type="match status" value="1"/>
</dbReference>
<accession>A0A422QTW6</accession>
<dbReference type="PANTHER" id="PTHR43777:SF1">
    <property type="entry name" value="MOLYBDENUM COFACTOR CYTIDYLYLTRANSFERASE"/>
    <property type="match status" value="1"/>
</dbReference>
<evidence type="ECO:0000256" key="1">
    <source>
        <dbReference type="ARBA" id="ARBA00022842"/>
    </source>
</evidence>
<name>A0A422QTW6_9RHOB</name>
<dbReference type="Proteomes" id="UP000238137">
    <property type="component" value="Unassembled WGS sequence"/>
</dbReference>
<dbReference type="GO" id="GO:0016779">
    <property type="term" value="F:nucleotidyltransferase activity"/>
    <property type="evidence" value="ECO:0007669"/>
    <property type="project" value="UniProtKB-ARBA"/>
</dbReference>
<dbReference type="InterPro" id="IPR025877">
    <property type="entry name" value="MobA-like_NTP_Trfase"/>
</dbReference>
<dbReference type="CDD" id="cd04182">
    <property type="entry name" value="GT_2_like_f"/>
    <property type="match status" value="1"/>
</dbReference>